<protein>
    <submittedName>
        <fullName evidence="2">Uncharacterized protein</fullName>
    </submittedName>
</protein>
<dbReference type="AlphaFoldDB" id="A0A2P2NCM9"/>
<proteinExistence type="predicted"/>
<sequence length="24" mass="2859">MDRFSSIIVAPGLIFSFCYIFIYR</sequence>
<accession>A0A2P2NCM9</accession>
<keyword evidence="1" id="KW-1133">Transmembrane helix</keyword>
<keyword evidence="1" id="KW-0812">Transmembrane</keyword>
<organism evidence="2">
    <name type="scientific">Rhizophora mucronata</name>
    <name type="common">Asiatic mangrove</name>
    <dbReference type="NCBI Taxonomy" id="61149"/>
    <lineage>
        <taxon>Eukaryota</taxon>
        <taxon>Viridiplantae</taxon>
        <taxon>Streptophyta</taxon>
        <taxon>Embryophyta</taxon>
        <taxon>Tracheophyta</taxon>
        <taxon>Spermatophyta</taxon>
        <taxon>Magnoliopsida</taxon>
        <taxon>eudicotyledons</taxon>
        <taxon>Gunneridae</taxon>
        <taxon>Pentapetalae</taxon>
        <taxon>rosids</taxon>
        <taxon>fabids</taxon>
        <taxon>Malpighiales</taxon>
        <taxon>Rhizophoraceae</taxon>
        <taxon>Rhizophora</taxon>
    </lineage>
</organism>
<name>A0A2P2NCM9_RHIMU</name>
<reference evidence="2" key="1">
    <citation type="submission" date="2018-02" db="EMBL/GenBank/DDBJ databases">
        <title>Rhizophora mucronata_Transcriptome.</title>
        <authorList>
            <person name="Meera S.P."/>
            <person name="Sreeshan A."/>
            <person name="Augustine A."/>
        </authorList>
    </citation>
    <scope>NUCLEOTIDE SEQUENCE</scope>
    <source>
        <tissue evidence="2">Leaf</tissue>
    </source>
</reference>
<keyword evidence="1" id="KW-0472">Membrane</keyword>
<feature type="transmembrane region" description="Helical" evidence="1">
    <location>
        <begin position="6"/>
        <end position="23"/>
    </location>
</feature>
<evidence type="ECO:0000313" key="2">
    <source>
        <dbReference type="EMBL" id="MBX40226.1"/>
    </source>
</evidence>
<evidence type="ECO:0000256" key="1">
    <source>
        <dbReference type="SAM" id="Phobius"/>
    </source>
</evidence>
<dbReference type="EMBL" id="GGEC01059742">
    <property type="protein sequence ID" value="MBX40226.1"/>
    <property type="molecule type" value="Transcribed_RNA"/>
</dbReference>